<reference evidence="4 5" key="1">
    <citation type="submission" date="2024-01" db="EMBL/GenBank/DDBJ databases">
        <authorList>
            <person name="Allen C."/>
            <person name="Tagirdzhanova G."/>
        </authorList>
    </citation>
    <scope>NUCLEOTIDE SEQUENCE [LARGE SCALE GENOMIC DNA]</scope>
</reference>
<comment type="caution">
    <text evidence="4">The sequence shown here is derived from an EMBL/GenBank/DDBJ whole genome shotgun (WGS) entry which is preliminary data.</text>
</comment>
<dbReference type="CDD" id="cd12148">
    <property type="entry name" value="fungal_TF_MHR"/>
    <property type="match status" value="1"/>
</dbReference>
<organism evidence="4 5">
    <name type="scientific">Sporothrix bragantina</name>
    <dbReference type="NCBI Taxonomy" id="671064"/>
    <lineage>
        <taxon>Eukaryota</taxon>
        <taxon>Fungi</taxon>
        <taxon>Dikarya</taxon>
        <taxon>Ascomycota</taxon>
        <taxon>Pezizomycotina</taxon>
        <taxon>Sordariomycetes</taxon>
        <taxon>Sordariomycetidae</taxon>
        <taxon>Ophiostomatales</taxon>
        <taxon>Ophiostomataceae</taxon>
        <taxon>Sporothrix</taxon>
    </lineage>
</organism>
<sequence>MCAAALPFVVHDRSLYALLLRPPSSDVLYRLCWRSILHELHAPRLCTLQACLLLQQRLPSTDNPTNLYLHDTAFAWSLMSTAVSVAQTLGLHREPSSWITIPAWERRLRRRLWWTLWTTETWVALARGMPRLLGRADEDDQDTDVQPLGPLDMLAADTLSATTSGTAQSQPYLLHLVRLTTILAGIQRAYYTLRGSKRTSRHLARAMEVGRPLHARLQAWSEDLPEDLRFRSRSRSSSSRFTINSILASAQSSHHDNGSEGSVDHNVNQQSPPPPQHLDGNASLHLSYIVTHMMLFRALLRPLGLRSGQQGHQEHGNSPSSNSSSTADDNDNDALHHAVTRGALLCVREFVEFVEALTPTQWNAFWHGWSRASFSMAGSFIVYLLHVVTVRVAEEKGLVARPGFEDEYRELLAWIRRWRWASRVSVHGAAGAKGLTNLMLLRVETFLGELGELCEL</sequence>
<evidence type="ECO:0000259" key="3">
    <source>
        <dbReference type="SMART" id="SM00906"/>
    </source>
</evidence>
<name>A0ABP0BQ64_9PEZI</name>
<dbReference type="PANTHER" id="PTHR31668:SF4">
    <property type="entry name" value="TRANSCRIPTIONAL ACTIVATOR PROTEIN DAL81"/>
    <property type="match status" value="1"/>
</dbReference>
<feature type="region of interest" description="Disordered" evidence="2">
    <location>
        <begin position="250"/>
        <end position="280"/>
    </location>
</feature>
<dbReference type="Proteomes" id="UP001642406">
    <property type="component" value="Unassembled WGS sequence"/>
</dbReference>
<dbReference type="InterPro" id="IPR007219">
    <property type="entry name" value="XnlR_reg_dom"/>
</dbReference>
<keyword evidence="5" id="KW-1185">Reference proteome</keyword>
<evidence type="ECO:0000256" key="2">
    <source>
        <dbReference type="SAM" id="MobiDB-lite"/>
    </source>
</evidence>
<keyword evidence="1" id="KW-0539">Nucleus</keyword>
<gene>
    <name evidence="4" type="ORF">SBRCBS47491_004650</name>
</gene>
<accession>A0ABP0BQ64</accession>
<dbReference type="PANTHER" id="PTHR31668">
    <property type="entry name" value="GLUCOSE TRANSPORT TRANSCRIPTION REGULATOR RGT1-RELATED-RELATED"/>
    <property type="match status" value="1"/>
</dbReference>
<feature type="region of interest" description="Disordered" evidence="2">
    <location>
        <begin position="307"/>
        <end position="333"/>
    </location>
</feature>
<protein>
    <recommendedName>
        <fullName evidence="3">Xylanolytic transcriptional activator regulatory domain-containing protein</fullName>
    </recommendedName>
</protein>
<dbReference type="Pfam" id="PF04082">
    <property type="entry name" value="Fungal_trans"/>
    <property type="match status" value="1"/>
</dbReference>
<dbReference type="InterPro" id="IPR050797">
    <property type="entry name" value="Carb_Metab_Trans_Reg"/>
</dbReference>
<feature type="compositionally biased region" description="Low complexity" evidence="2">
    <location>
        <begin position="317"/>
        <end position="327"/>
    </location>
</feature>
<feature type="domain" description="Xylanolytic transcriptional activator regulatory" evidence="3">
    <location>
        <begin position="75"/>
        <end position="154"/>
    </location>
</feature>
<proteinExistence type="predicted"/>
<evidence type="ECO:0000313" key="4">
    <source>
        <dbReference type="EMBL" id="CAK7221797.1"/>
    </source>
</evidence>
<evidence type="ECO:0000256" key="1">
    <source>
        <dbReference type="ARBA" id="ARBA00023242"/>
    </source>
</evidence>
<evidence type="ECO:0000313" key="5">
    <source>
        <dbReference type="Proteomes" id="UP001642406"/>
    </source>
</evidence>
<dbReference type="SMART" id="SM00906">
    <property type="entry name" value="Fungal_trans"/>
    <property type="match status" value="1"/>
</dbReference>
<dbReference type="EMBL" id="CAWUHC010000036">
    <property type="protein sequence ID" value="CAK7221797.1"/>
    <property type="molecule type" value="Genomic_DNA"/>
</dbReference>